<dbReference type="AlphaFoldDB" id="A0A1H4VV82"/>
<evidence type="ECO:0000313" key="2">
    <source>
        <dbReference type="Proteomes" id="UP000198982"/>
    </source>
</evidence>
<name>A0A1H4VV82_9PSED</name>
<dbReference type="Proteomes" id="UP000198982">
    <property type="component" value="Unassembled WGS sequence"/>
</dbReference>
<organism evidence="1 2">
    <name type="scientific">Pseudomonas saponiphila</name>
    <dbReference type="NCBI Taxonomy" id="556534"/>
    <lineage>
        <taxon>Bacteria</taxon>
        <taxon>Pseudomonadati</taxon>
        <taxon>Pseudomonadota</taxon>
        <taxon>Gammaproteobacteria</taxon>
        <taxon>Pseudomonadales</taxon>
        <taxon>Pseudomonadaceae</taxon>
        <taxon>Pseudomonas</taxon>
    </lineage>
</organism>
<evidence type="ECO:0000313" key="1">
    <source>
        <dbReference type="EMBL" id="SEC84291.1"/>
    </source>
</evidence>
<evidence type="ECO:0008006" key="3">
    <source>
        <dbReference type="Google" id="ProtNLM"/>
    </source>
</evidence>
<gene>
    <name evidence="1" type="ORF">SAMN05216178_5088</name>
</gene>
<dbReference type="RefSeq" id="WP_092318737.1">
    <property type="nucleotide sequence ID" value="NZ_FNTJ01000002.1"/>
</dbReference>
<keyword evidence="2" id="KW-1185">Reference proteome</keyword>
<dbReference type="EMBL" id="FNTJ01000002">
    <property type="protein sequence ID" value="SEC84291.1"/>
    <property type="molecule type" value="Genomic_DNA"/>
</dbReference>
<proteinExistence type="predicted"/>
<sequence length="152" mass="16424">MKSFPVSVISGVVAVLLSVTPLGLQSASISSEPIDPAGVQLEPQQQNGITYLCGGIGLDESRAIQLVKGYNLHMIFSVGPQNQYTSDIDVAIQNLQGRSVLNLNQVGPFVYVQLPAGKYQVVTTRNGHAQHSMVDTRMAATRDLNLHWSDAY</sequence>
<protein>
    <recommendedName>
        <fullName evidence="3">Carboxypeptidase regulatory-like domain-containing protein</fullName>
    </recommendedName>
</protein>
<accession>A0A1H4VV82</accession>
<reference evidence="2" key="1">
    <citation type="submission" date="2016-10" db="EMBL/GenBank/DDBJ databases">
        <authorList>
            <person name="Varghese N."/>
            <person name="Submissions S."/>
        </authorList>
    </citation>
    <scope>NUCLEOTIDE SEQUENCE [LARGE SCALE GENOMIC DNA]</scope>
    <source>
        <strain evidence="2">DSM 9751</strain>
    </source>
</reference>